<proteinExistence type="predicted"/>
<sequence>MGRRKKEEIMALGNLGTDSLGNHYGLWEEDEFNRGFQLDYVFDWTILEYQQSQITAPPSRALGPGTGRSSKRPPLVANAQRQLEGEKEGRLPGLPLVDYESALKGIESLHFDDKESLAFGNIVWWNRQEEENRKEAAFILTPIKLGEL</sequence>
<comment type="caution">
    <text evidence="2">The sequence shown here is derived from an EMBL/GenBank/DDBJ whole genome shotgun (WGS) entry which is preliminary data.</text>
</comment>
<feature type="region of interest" description="Disordered" evidence="1">
    <location>
        <begin position="55"/>
        <end position="89"/>
    </location>
</feature>
<name>A0AAV6K4B3_9ERIC</name>
<dbReference type="AlphaFoldDB" id="A0AAV6K4B3"/>
<gene>
    <name evidence="2" type="ORF">RHGRI_012994</name>
</gene>
<dbReference type="EMBL" id="JACTNZ010000005">
    <property type="protein sequence ID" value="KAG5547167.1"/>
    <property type="molecule type" value="Genomic_DNA"/>
</dbReference>
<evidence type="ECO:0000313" key="2">
    <source>
        <dbReference type="EMBL" id="KAG5547167.1"/>
    </source>
</evidence>
<keyword evidence="3" id="KW-1185">Reference proteome</keyword>
<dbReference type="Proteomes" id="UP000823749">
    <property type="component" value="Chromosome 5"/>
</dbReference>
<organism evidence="2 3">
    <name type="scientific">Rhododendron griersonianum</name>
    <dbReference type="NCBI Taxonomy" id="479676"/>
    <lineage>
        <taxon>Eukaryota</taxon>
        <taxon>Viridiplantae</taxon>
        <taxon>Streptophyta</taxon>
        <taxon>Embryophyta</taxon>
        <taxon>Tracheophyta</taxon>
        <taxon>Spermatophyta</taxon>
        <taxon>Magnoliopsida</taxon>
        <taxon>eudicotyledons</taxon>
        <taxon>Gunneridae</taxon>
        <taxon>Pentapetalae</taxon>
        <taxon>asterids</taxon>
        <taxon>Ericales</taxon>
        <taxon>Ericaceae</taxon>
        <taxon>Ericoideae</taxon>
        <taxon>Rhodoreae</taxon>
        <taxon>Rhododendron</taxon>
    </lineage>
</organism>
<accession>A0AAV6K4B3</accession>
<evidence type="ECO:0000313" key="3">
    <source>
        <dbReference type="Proteomes" id="UP000823749"/>
    </source>
</evidence>
<reference evidence="2" key="1">
    <citation type="submission" date="2020-08" db="EMBL/GenBank/DDBJ databases">
        <title>Plant Genome Project.</title>
        <authorList>
            <person name="Zhang R.-G."/>
        </authorList>
    </citation>
    <scope>NUCLEOTIDE SEQUENCE</scope>
    <source>
        <strain evidence="2">WSP0</strain>
        <tissue evidence="2">Leaf</tissue>
    </source>
</reference>
<protein>
    <submittedName>
        <fullName evidence="2">Uncharacterized protein</fullName>
    </submittedName>
</protein>
<evidence type="ECO:0000256" key="1">
    <source>
        <dbReference type="SAM" id="MobiDB-lite"/>
    </source>
</evidence>